<sequence length="67" mass="7106">MPHRNAGRLPAAAVALSLFALLVDSVARNPAFQWGVVGGYFTSAAVLDGLLLTLWLTGVVMVLGFRH</sequence>
<dbReference type="EMBL" id="AP023439">
    <property type="protein sequence ID" value="BCL24657.1"/>
    <property type="molecule type" value="Genomic_DNA"/>
</dbReference>
<keyword evidence="1" id="KW-0472">Membrane</keyword>
<evidence type="ECO:0000313" key="3">
    <source>
        <dbReference type="Proteomes" id="UP000516373"/>
    </source>
</evidence>
<keyword evidence="1" id="KW-0812">Transmembrane</keyword>
<dbReference type="KEGG" id="stui:GCM10017668_65000"/>
<evidence type="ECO:0000256" key="1">
    <source>
        <dbReference type="SAM" id="Phobius"/>
    </source>
</evidence>
<proteinExistence type="predicted"/>
<evidence type="ECO:0000313" key="2">
    <source>
        <dbReference type="EMBL" id="BCL24657.1"/>
    </source>
</evidence>
<gene>
    <name evidence="2" type="ORF">GCM10017668_65000</name>
</gene>
<feature type="transmembrane region" description="Helical" evidence="1">
    <location>
        <begin position="37"/>
        <end position="65"/>
    </location>
</feature>
<name>A0A7G1NSQ7_9ACTN</name>
<organism evidence="2 3">
    <name type="scientific">Streptomyces tuirus</name>
    <dbReference type="NCBI Taxonomy" id="68278"/>
    <lineage>
        <taxon>Bacteria</taxon>
        <taxon>Bacillati</taxon>
        <taxon>Actinomycetota</taxon>
        <taxon>Actinomycetes</taxon>
        <taxon>Kitasatosporales</taxon>
        <taxon>Streptomycetaceae</taxon>
        <taxon>Streptomyces</taxon>
    </lineage>
</organism>
<protein>
    <submittedName>
        <fullName evidence="2">Uncharacterized protein</fullName>
    </submittedName>
</protein>
<dbReference type="AlphaFoldDB" id="A0A7G1NSQ7"/>
<keyword evidence="1" id="KW-1133">Transmembrane helix</keyword>
<dbReference type="Proteomes" id="UP000516373">
    <property type="component" value="Chromosome"/>
</dbReference>
<accession>A0A7G1NSQ7</accession>
<reference evidence="2 3" key="1">
    <citation type="journal article" date="2014" name="Int. J. Syst. Evol. Microbiol.">
        <title>Complete genome sequence of Corynebacterium casei LMG S-19264T (=DSM 44701T), isolated from a smear-ripened cheese.</title>
        <authorList>
            <consortium name="US DOE Joint Genome Institute (JGI-PGF)"/>
            <person name="Walter F."/>
            <person name="Albersmeier A."/>
            <person name="Kalinowski J."/>
            <person name="Ruckert C."/>
        </authorList>
    </citation>
    <scope>NUCLEOTIDE SEQUENCE [LARGE SCALE GENOMIC DNA]</scope>
    <source>
        <strain evidence="2 3">JCM 4255</strain>
    </source>
</reference>